<dbReference type="Proteomes" id="UP000283374">
    <property type="component" value="Unassembled WGS sequence"/>
</dbReference>
<dbReference type="GO" id="GO:0004519">
    <property type="term" value="F:endonuclease activity"/>
    <property type="evidence" value="ECO:0007669"/>
    <property type="project" value="UniProtKB-KW"/>
</dbReference>
<sequence>LMVPPTKDDTRTTPQRRGQALADLARLALEQGMVGGGSDVRPHLSCVVDFETLQRAVRRAYRQPDDQPDAPIPGGVDRADGSVPSATPPPDPDPDTGPGPGTGPQPDSSSGADARSRPPVGLRHRSGRPARGPRRLPPISDIDRFAVTDILGGGTLPGPVLARLACDGELTRLVFGPSSQLIDVGRAERTFSGPRRRAIVARDRTCRYPGCTAPPALGELHHVEHWADGGSTDANSGILLCWYHHDLVHRLRIEIRRSPSGGWTFVTRHGLDVAA</sequence>
<proteinExistence type="predicted"/>
<dbReference type="InterPro" id="IPR003615">
    <property type="entry name" value="HNH_nuc"/>
</dbReference>
<accession>A0A413RQH7</accession>
<keyword evidence="4" id="KW-1185">Reference proteome</keyword>
<evidence type="ECO:0000313" key="4">
    <source>
        <dbReference type="Proteomes" id="UP000283374"/>
    </source>
</evidence>
<protein>
    <submittedName>
        <fullName evidence="3">HNH endonuclease</fullName>
    </submittedName>
</protein>
<feature type="compositionally biased region" description="Pro residues" evidence="1">
    <location>
        <begin position="86"/>
        <end position="103"/>
    </location>
</feature>
<feature type="compositionally biased region" description="Basic residues" evidence="1">
    <location>
        <begin position="122"/>
        <end position="134"/>
    </location>
</feature>
<organism evidence="3 4">
    <name type="scientific">Cellulomonas rhizosphaerae</name>
    <dbReference type="NCBI Taxonomy" id="2293719"/>
    <lineage>
        <taxon>Bacteria</taxon>
        <taxon>Bacillati</taxon>
        <taxon>Actinomycetota</taxon>
        <taxon>Actinomycetes</taxon>
        <taxon>Micrococcales</taxon>
        <taxon>Cellulomonadaceae</taxon>
        <taxon>Cellulomonas</taxon>
    </lineage>
</organism>
<name>A0A413RQH7_9CELL</name>
<evidence type="ECO:0000259" key="2">
    <source>
        <dbReference type="SMART" id="SM00507"/>
    </source>
</evidence>
<dbReference type="OrthoDB" id="5176970at2"/>
<dbReference type="SMART" id="SM00507">
    <property type="entry name" value="HNHc"/>
    <property type="match status" value="1"/>
</dbReference>
<dbReference type="EMBL" id="QWKP01000104">
    <property type="protein sequence ID" value="RHA44225.1"/>
    <property type="molecule type" value="Genomic_DNA"/>
</dbReference>
<feature type="domain" description="HNH nuclease" evidence="2">
    <location>
        <begin position="194"/>
        <end position="246"/>
    </location>
</feature>
<keyword evidence="3" id="KW-0378">Hydrolase</keyword>
<dbReference type="AlphaFoldDB" id="A0A413RQH7"/>
<comment type="caution">
    <text evidence="3">The sequence shown here is derived from an EMBL/GenBank/DDBJ whole genome shotgun (WGS) entry which is preliminary data.</text>
</comment>
<feature type="region of interest" description="Disordered" evidence="1">
    <location>
        <begin position="60"/>
        <end position="139"/>
    </location>
</feature>
<feature type="non-terminal residue" evidence="3">
    <location>
        <position position="1"/>
    </location>
</feature>
<reference evidence="3 4" key="1">
    <citation type="submission" date="2018-08" db="EMBL/GenBank/DDBJ databases">
        <title>Cellulomonas rhizosphaerae sp. nov., a novel actinomycete isolated from soil.</title>
        <authorList>
            <person name="Tian Y."/>
        </authorList>
    </citation>
    <scope>NUCLEOTIDE SEQUENCE [LARGE SCALE GENOMIC DNA]</scope>
    <source>
        <strain evidence="3 4">NEAU-TCZ24</strain>
    </source>
</reference>
<dbReference type="CDD" id="cd00085">
    <property type="entry name" value="HNHc"/>
    <property type="match status" value="1"/>
</dbReference>
<evidence type="ECO:0000256" key="1">
    <source>
        <dbReference type="SAM" id="MobiDB-lite"/>
    </source>
</evidence>
<keyword evidence="3" id="KW-0540">Nuclease</keyword>
<evidence type="ECO:0000313" key="3">
    <source>
        <dbReference type="EMBL" id="RHA44225.1"/>
    </source>
</evidence>
<gene>
    <name evidence="3" type="ORF">D1825_02315</name>
</gene>
<keyword evidence="3" id="KW-0255">Endonuclease</keyword>
<dbReference type="RefSeq" id="WP_138067369.1">
    <property type="nucleotide sequence ID" value="NZ_QWKP01000104.1"/>
</dbReference>